<dbReference type="PANTHER" id="PTHR43484:SF1">
    <property type="entry name" value="FLAGELLAR MOTOR SWITCH PROTEIN FLIN"/>
    <property type="match status" value="1"/>
</dbReference>
<dbReference type="AlphaFoldDB" id="A0A368DTR1"/>
<dbReference type="InterPro" id="IPR036429">
    <property type="entry name" value="SpoA-like_sf"/>
</dbReference>
<dbReference type="GO" id="GO:0006935">
    <property type="term" value="P:chemotaxis"/>
    <property type="evidence" value="ECO:0007669"/>
    <property type="project" value="UniProtKB-KW"/>
</dbReference>
<keyword evidence="9" id="KW-0282">Flagellum</keyword>
<feature type="domain" description="Flagellar motor switch protein FliN-like C-terminal" evidence="8">
    <location>
        <begin position="21"/>
        <end position="90"/>
    </location>
</feature>
<reference evidence="9 10" key="1">
    <citation type="journal article" date="2018" name="Microbiome">
        <title>Fine metagenomic profile of the Mediterranean stratified and mixed water columns revealed by assembly and recruitment.</title>
        <authorList>
            <person name="Haro-Moreno J.M."/>
            <person name="Lopez-Perez M."/>
            <person name="De La Torre J.R."/>
            <person name="Picazo A."/>
            <person name="Camacho A."/>
            <person name="Rodriguez-Valera F."/>
        </authorList>
    </citation>
    <scope>NUCLEOTIDE SEQUENCE [LARGE SCALE GENOMIC DNA]</scope>
    <source>
        <strain evidence="9">MED-G55</strain>
    </source>
</reference>
<keyword evidence="4 7" id="KW-0145">Chemotaxis</keyword>
<evidence type="ECO:0000256" key="3">
    <source>
        <dbReference type="ARBA" id="ARBA00022475"/>
    </source>
</evidence>
<keyword evidence="9" id="KW-0969">Cilium</keyword>
<keyword evidence="3 7" id="KW-1003">Cell membrane</keyword>
<dbReference type="Proteomes" id="UP000252132">
    <property type="component" value="Unassembled WGS sequence"/>
</dbReference>
<keyword evidence="6 7" id="KW-0472">Membrane</keyword>
<proteinExistence type="inferred from homology"/>
<protein>
    <recommendedName>
        <fullName evidence="2 7">Flagellar motor switch protein FliN</fullName>
    </recommendedName>
</protein>
<evidence type="ECO:0000256" key="7">
    <source>
        <dbReference type="RuleBase" id="RU362074"/>
    </source>
</evidence>
<keyword evidence="7" id="KW-0975">Bacterial flagellum</keyword>
<dbReference type="SUPFAM" id="SSF101801">
    <property type="entry name" value="Surface presentation of antigens (SPOA)"/>
    <property type="match status" value="1"/>
</dbReference>
<evidence type="ECO:0000313" key="10">
    <source>
        <dbReference type="Proteomes" id="UP000252132"/>
    </source>
</evidence>
<keyword evidence="9" id="KW-0966">Cell projection</keyword>
<organism evidence="9 10">
    <name type="scientific">PS1 clade bacterium</name>
    <dbReference type="NCBI Taxonomy" id="2175152"/>
    <lineage>
        <taxon>Bacteria</taxon>
        <taxon>Pseudomonadati</taxon>
        <taxon>Pseudomonadota</taxon>
        <taxon>Alphaproteobacteria</taxon>
        <taxon>PS1 clade</taxon>
    </lineage>
</organism>
<dbReference type="InterPro" id="IPR012826">
    <property type="entry name" value="FliN"/>
</dbReference>
<dbReference type="InterPro" id="IPR001543">
    <property type="entry name" value="FliN-like_C"/>
</dbReference>
<sequence>MSEEVQAPKTEKVSVENLRVLENIEVNLTVVVGGTELKIRDLLRLNEGSVIELDRLAGDPLDILANGIVIAKGEVVMIGERFGIRFTEIVDPEKRVENL</sequence>
<name>A0A368DTR1_9PROT</name>
<dbReference type="PRINTS" id="PR00956">
    <property type="entry name" value="FLGMOTORFLIN"/>
</dbReference>
<evidence type="ECO:0000256" key="2">
    <source>
        <dbReference type="ARBA" id="ARBA00021897"/>
    </source>
</evidence>
<dbReference type="PANTHER" id="PTHR43484">
    <property type="match status" value="1"/>
</dbReference>
<evidence type="ECO:0000256" key="5">
    <source>
        <dbReference type="ARBA" id="ARBA00022779"/>
    </source>
</evidence>
<dbReference type="EMBL" id="QOQF01000038">
    <property type="protein sequence ID" value="RCL75209.1"/>
    <property type="molecule type" value="Genomic_DNA"/>
</dbReference>
<comment type="subcellular location">
    <subcellularLocation>
        <location evidence="7">Cell membrane</location>
        <topology evidence="7">Peripheral membrane protein</topology>
        <orientation evidence="7">Cytoplasmic side</orientation>
    </subcellularLocation>
    <subcellularLocation>
        <location evidence="7">Bacterial flagellum basal body</location>
    </subcellularLocation>
</comment>
<dbReference type="Pfam" id="PF01052">
    <property type="entry name" value="FliMN_C"/>
    <property type="match status" value="1"/>
</dbReference>
<evidence type="ECO:0000256" key="6">
    <source>
        <dbReference type="ARBA" id="ARBA00023136"/>
    </source>
</evidence>
<comment type="similarity">
    <text evidence="1 7">Belongs to the FliN/MopA/SpaO family.</text>
</comment>
<evidence type="ECO:0000313" key="9">
    <source>
        <dbReference type="EMBL" id="RCL75209.1"/>
    </source>
</evidence>
<dbReference type="GO" id="GO:0071973">
    <property type="term" value="P:bacterial-type flagellum-dependent cell motility"/>
    <property type="evidence" value="ECO:0007669"/>
    <property type="project" value="UniProtKB-UniRule"/>
</dbReference>
<dbReference type="InterPro" id="IPR001172">
    <property type="entry name" value="FliN_T3SS_HrcQb"/>
</dbReference>
<evidence type="ECO:0000256" key="4">
    <source>
        <dbReference type="ARBA" id="ARBA00022500"/>
    </source>
</evidence>
<comment type="caution">
    <text evidence="9">The sequence shown here is derived from an EMBL/GenBank/DDBJ whole genome shotgun (WGS) entry which is preliminary data.</text>
</comment>
<dbReference type="GO" id="GO:0005886">
    <property type="term" value="C:plasma membrane"/>
    <property type="evidence" value="ECO:0007669"/>
    <property type="project" value="UniProtKB-SubCell"/>
</dbReference>
<evidence type="ECO:0000256" key="1">
    <source>
        <dbReference type="ARBA" id="ARBA00009226"/>
    </source>
</evidence>
<dbReference type="Gene3D" id="2.30.330.10">
    <property type="entry name" value="SpoA-like"/>
    <property type="match status" value="1"/>
</dbReference>
<dbReference type="NCBIfam" id="TIGR02480">
    <property type="entry name" value="fliN"/>
    <property type="match status" value="1"/>
</dbReference>
<keyword evidence="5 7" id="KW-0283">Flagellar rotation</keyword>
<gene>
    <name evidence="9" type="primary">fliN</name>
    <name evidence="9" type="ORF">DBW69_06615</name>
</gene>
<dbReference type="GO" id="GO:0003774">
    <property type="term" value="F:cytoskeletal motor activity"/>
    <property type="evidence" value="ECO:0007669"/>
    <property type="project" value="UniProtKB-UniRule"/>
</dbReference>
<dbReference type="GO" id="GO:0009425">
    <property type="term" value="C:bacterial-type flagellum basal body"/>
    <property type="evidence" value="ECO:0007669"/>
    <property type="project" value="UniProtKB-SubCell"/>
</dbReference>
<dbReference type="InterPro" id="IPR051469">
    <property type="entry name" value="FliN/MopA/SpaO"/>
</dbReference>
<evidence type="ECO:0000259" key="8">
    <source>
        <dbReference type="Pfam" id="PF01052"/>
    </source>
</evidence>
<accession>A0A368DTR1</accession>
<comment type="function">
    <text evidence="7">FliN is one of three proteins (FliG, FliN, FliM) that form the rotor-mounted switch complex (C ring), located at the base of the basal body. This complex interacts with the CheY and CheZ chemotaxis proteins, in addition to contacting components of the motor that determine the direction of flagellar rotation.</text>
</comment>